<evidence type="ECO:0000256" key="5">
    <source>
        <dbReference type="ARBA" id="ARBA00047925"/>
    </source>
</evidence>
<dbReference type="GO" id="GO:0005737">
    <property type="term" value="C:cytoplasm"/>
    <property type="evidence" value="ECO:0007669"/>
    <property type="project" value="UniProtKB-SubCell"/>
</dbReference>
<dbReference type="GO" id="GO:0019674">
    <property type="term" value="P:NAD+ metabolic process"/>
    <property type="evidence" value="ECO:0007669"/>
    <property type="project" value="InterPro"/>
</dbReference>
<dbReference type="EMBL" id="BOQL01000041">
    <property type="protein sequence ID" value="GIM72377.1"/>
    <property type="molecule type" value="Genomic_DNA"/>
</dbReference>
<organism evidence="8 9">
    <name type="scientific">Actinoplanes auranticolor</name>
    <dbReference type="NCBI Taxonomy" id="47988"/>
    <lineage>
        <taxon>Bacteria</taxon>
        <taxon>Bacillati</taxon>
        <taxon>Actinomycetota</taxon>
        <taxon>Actinomycetes</taxon>
        <taxon>Micromonosporales</taxon>
        <taxon>Micromonosporaceae</taxon>
        <taxon>Actinoplanes</taxon>
    </lineage>
</organism>
<dbReference type="GO" id="GO:0046872">
    <property type="term" value="F:metal ion binding"/>
    <property type="evidence" value="ECO:0007669"/>
    <property type="project" value="UniProtKB-UniRule"/>
</dbReference>
<dbReference type="Pfam" id="PF01513">
    <property type="entry name" value="NAD_kinase"/>
    <property type="match status" value="1"/>
</dbReference>
<name>A0A919SIZ5_9ACTN</name>
<evidence type="ECO:0000256" key="6">
    <source>
        <dbReference type="HAMAP-Rule" id="MF_00361"/>
    </source>
</evidence>
<proteinExistence type="inferred from homology"/>
<feature type="binding site" evidence="6">
    <location>
        <begin position="70"/>
        <end position="71"/>
    </location>
    <ligand>
        <name>NAD(+)</name>
        <dbReference type="ChEBI" id="CHEBI:57540"/>
    </ligand>
</feature>
<evidence type="ECO:0000313" key="9">
    <source>
        <dbReference type="Proteomes" id="UP000681340"/>
    </source>
</evidence>
<feature type="binding site" evidence="6">
    <location>
        <position position="170"/>
    </location>
    <ligand>
        <name>NAD(+)</name>
        <dbReference type="ChEBI" id="CHEBI:57540"/>
    </ligand>
</feature>
<dbReference type="Gene3D" id="3.40.630.30">
    <property type="match status" value="1"/>
</dbReference>
<feature type="binding site" evidence="6">
    <location>
        <position position="205"/>
    </location>
    <ligand>
        <name>NAD(+)</name>
        <dbReference type="ChEBI" id="CHEBI:57540"/>
    </ligand>
</feature>
<comment type="catalytic activity">
    <reaction evidence="5 6">
        <text>NAD(+) + ATP = ADP + NADP(+) + H(+)</text>
        <dbReference type="Rhea" id="RHEA:18629"/>
        <dbReference type="ChEBI" id="CHEBI:15378"/>
        <dbReference type="ChEBI" id="CHEBI:30616"/>
        <dbReference type="ChEBI" id="CHEBI:57540"/>
        <dbReference type="ChEBI" id="CHEBI:58349"/>
        <dbReference type="ChEBI" id="CHEBI:456216"/>
        <dbReference type="EC" id="2.7.1.23"/>
    </reaction>
</comment>
<feature type="binding site" evidence="6">
    <location>
        <begin position="140"/>
        <end position="141"/>
    </location>
    <ligand>
        <name>NAD(+)</name>
        <dbReference type="ChEBI" id="CHEBI:57540"/>
    </ligand>
</feature>
<comment type="similarity">
    <text evidence="6">Belongs to the NAD kinase family.</text>
</comment>
<sequence>MGMIKVVGLVLHPRRDCGAAIDAIVRWATSRDVTVLGLHDEINRIDCDAVAVDAEEMAERAGLLVSLGGDGTMLRTMRLVEGRKTPVLGVNVGRLGFLAEVDLPDLPGALSSIDEHRFTIESRTAVRTVLPGGEEVSAFNDIALVRVPGDGLAHVGINVEGSNFVRYAADAVIVATPTGSTAYSFSAGGPIVSPNVEGLLVSAAAAHSSFNRSLVLSPDEQLELDVLATSGRLAIEVDGIIQGYAEAGQQLAIIPVPGAAQVIRFGQTSFYERARRKLRVEGSAQVGSGDASDATVVDSFEQSRYEILLGGELAGVLHYRRHSGQVELAHTEIDQAFEGRGLAGRLASAALEDARGRSTPVVVTCPFVSGYLERHPEYRDLLAVRGNPG</sequence>
<dbReference type="GO" id="GO:0005524">
    <property type="term" value="F:ATP binding"/>
    <property type="evidence" value="ECO:0007669"/>
    <property type="project" value="UniProtKB-KW"/>
</dbReference>
<keyword evidence="3 6" id="KW-0521">NADP</keyword>
<feature type="domain" description="N-acetyltransferase" evidence="7">
    <location>
        <begin position="297"/>
        <end position="383"/>
    </location>
</feature>
<dbReference type="PANTHER" id="PTHR20275:SF0">
    <property type="entry name" value="NAD KINASE"/>
    <property type="match status" value="1"/>
</dbReference>
<comment type="caution">
    <text evidence="6">Lacks conserved residue(s) required for the propagation of feature annotation.</text>
</comment>
<dbReference type="Pfam" id="PF14542">
    <property type="entry name" value="Acetyltransf_CG"/>
    <property type="match status" value="1"/>
</dbReference>
<feature type="binding site" evidence="6">
    <location>
        <position position="75"/>
    </location>
    <ligand>
        <name>NAD(+)</name>
        <dbReference type="ChEBI" id="CHEBI:57540"/>
    </ligand>
</feature>
<evidence type="ECO:0000313" key="8">
    <source>
        <dbReference type="EMBL" id="GIM72377.1"/>
    </source>
</evidence>
<accession>A0A919SIZ5</accession>
<comment type="function">
    <text evidence="6">Involved in the regulation of the intracellular balance of NAD and NADP, and is a key enzyme in the biosynthesis of NADP. Catalyzes specifically the phosphorylation on 2'-hydroxyl of the adenosine moiety of NAD to yield NADP.</text>
</comment>
<evidence type="ECO:0000256" key="1">
    <source>
        <dbReference type="ARBA" id="ARBA00022679"/>
    </source>
</evidence>
<evidence type="ECO:0000256" key="3">
    <source>
        <dbReference type="ARBA" id="ARBA00022857"/>
    </source>
</evidence>
<evidence type="ECO:0000256" key="2">
    <source>
        <dbReference type="ARBA" id="ARBA00022777"/>
    </source>
</evidence>
<comment type="subcellular location">
    <subcellularLocation>
        <location evidence="6">Cytoplasm</location>
    </subcellularLocation>
</comment>
<dbReference type="AlphaFoldDB" id="A0A919SIZ5"/>
<dbReference type="EC" id="2.7.1.23" evidence="6"/>
<dbReference type="InterPro" id="IPR017438">
    <property type="entry name" value="ATP-NAD_kinase_N"/>
</dbReference>
<dbReference type="GO" id="GO:0006741">
    <property type="term" value="P:NADP+ biosynthetic process"/>
    <property type="evidence" value="ECO:0007669"/>
    <property type="project" value="UniProtKB-UniRule"/>
</dbReference>
<keyword evidence="2 6" id="KW-0418">Kinase</keyword>
<dbReference type="InterPro" id="IPR016181">
    <property type="entry name" value="Acyl_CoA_acyltransferase"/>
</dbReference>
<evidence type="ECO:0000259" key="7">
    <source>
        <dbReference type="PROSITE" id="PS51729"/>
    </source>
</evidence>
<dbReference type="PROSITE" id="PS51729">
    <property type="entry name" value="GNAT_YJDJ"/>
    <property type="match status" value="1"/>
</dbReference>
<dbReference type="InterPro" id="IPR002504">
    <property type="entry name" value="NADK"/>
</dbReference>
<comment type="cofactor">
    <cofactor evidence="6">
        <name>a divalent metal cation</name>
        <dbReference type="ChEBI" id="CHEBI:60240"/>
    </cofactor>
</comment>
<keyword evidence="1 6" id="KW-0808">Transferase</keyword>
<dbReference type="Proteomes" id="UP000681340">
    <property type="component" value="Unassembled WGS sequence"/>
</dbReference>
<dbReference type="PANTHER" id="PTHR20275">
    <property type="entry name" value="NAD KINASE"/>
    <property type="match status" value="1"/>
</dbReference>
<dbReference type="SUPFAM" id="SSF55729">
    <property type="entry name" value="Acyl-CoA N-acyltransferases (Nat)"/>
    <property type="match status" value="1"/>
</dbReference>
<dbReference type="InterPro" id="IPR017437">
    <property type="entry name" value="ATP-NAD_kinase_PpnK-typ_C"/>
</dbReference>
<feature type="active site" description="Proton acceptor" evidence="6">
    <location>
        <position position="70"/>
    </location>
</feature>
<keyword evidence="6" id="KW-0963">Cytoplasm</keyword>
<evidence type="ECO:0000256" key="4">
    <source>
        <dbReference type="ARBA" id="ARBA00023027"/>
    </source>
</evidence>
<keyword evidence="9" id="KW-1185">Reference proteome</keyword>
<comment type="caution">
    <text evidence="8">The sequence shown here is derived from an EMBL/GenBank/DDBJ whole genome shotgun (WGS) entry which is preliminary data.</text>
</comment>
<dbReference type="GO" id="GO:0003951">
    <property type="term" value="F:NAD+ kinase activity"/>
    <property type="evidence" value="ECO:0007669"/>
    <property type="project" value="UniProtKB-UniRule"/>
</dbReference>
<dbReference type="SUPFAM" id="SSF111331">
    <property type="entry name" value="NAD kinase/diacylglycerol kinase-like"/>
    <property type="match status" value="1"/>
</dbReference>
<keyword evidence="6" id="KW-0547">Nucleotide-binding</keyword>
<dbReference type="Gene3D" id="2.60.200.30">
    <property type="entry name" value="Probable inorganic polyphosphate/atp-NAD kinase, domain 2"/>
    <property type="match status" value="1"/>
</dbReference>
<feature type="binding site" evidence="6">
    <location>
        <begin position="181"/>
        <end position="186"/>
    </location>
    <ligand>
        <name>NAD(+)</name>
        <dbReference type="ChEBI" id="CHEBI:57540"/>
    </ligand>
</feature>
<reference evidence="8" key="1">
    <citation type="submission" date="2021-03" db="EMBL/GenBank/DDBJ databases">
        <title>Whole genome shotgun sequence of Actinoplanes auranticolor NBRC 12245.</title>
        <authorList>
            <person name="Komaki H."/>
            <person name="Tamura T."/>
        </authorList>
    </citation>
    <scope>NUCLEOTIDE SEQUENCE</scope>
    <source>
        <strain evidence="8">NBRC 12245</strain>
    </source>
</reference>
<dbReference type="Pfam" id="PF20143">
    <property type="entry name" value="NAD_kinase_C"/>
    <property type="match status" value="1"/>
</dbReference>
<protein>
    <recommendedName>
        <fullName evidence="6">NAD kinase</fullName>
        <ecNumber evidence="6">2.7.1.23</ecNumber>
    </recommendedName>
    <alternativeName>
        <fullName evidence="6">ATP-dependent NAD kinase</fullName>
    </alternativeName>
</protein>
<dbReference type="InterPro" id="IPR016064">
    <property type="entry name" value="NAD/diacylglycerol_kinase_sf"/>
</dbReference>
<keyword evidence="4 6" id="KW-0520">NAD</keyword>
<dbReference type="InterPro" id="IPR031165">
    <property type="entry name" value="GNAT_YJDJ"/>
</dbReference>
<dbReference type="GO" id="GO:0051287">
    <property type="term" value="F:NAD binding"/>
    <property type="evidence" value="ECO:0007669"/>
    <property type="project" value="UniProtKB-ARBA"/>
</dbReference>
<dbReference type="Gene3D" id="3.40.50.10330">
    <property type="entry name" value="Probable inorganic polyphosphate/atp-NAD kinase, domain 1"/>
    <property type="match status" value="1"/>
</dbReference>
<keyword evidence="6" id="KW-0067">ATP-binding</keyword>
<dbReference type="HAMAP" id="MF_00361">
    <property type="entry name" value="NAD_kinase"/>
    <property type="match status" value="1"/>
</dbReference>
<gene>
    <name evidence="6" type="primary">nadK</name>
    <name evidence="8" type="ORF">Aau02nite_50720</name>
</gene>